<dbReference type="SUPFAM" id="SSF160113">
    <property type="entry name" value="YegP-like"/>
    <property type="match status" value="2"/>
</dbReference>
<dbReference type="PANTHER" id="PTHR40606:SF1">
    <property type="entry name" value="UPF0339 PROTEIN YEGP"/>
    <property type="match status" value="1"/>
</dbReference>
<comment type="caution">
    <text evidence="2">The sequence shown here is derived from an EMBL/GenBank/DDBJ whole genome shotgun (WGS) entry which is preliminary data.</text>
</comment>
<reference evidence="3" key="1">
    <citation type="submission" date="2018-07" db="EMBL/GenBank/DDBJ databases">
        <authorList>
            <person name="Liu B.-T."/>
            <person name="Du Z."/>
        </authorList>
    </citation>
    <scope>NUCLEOTIDE SEQUENCE [LARGE SCALE GENOMIC DNA]</scope>
    <source>
        <strain evidence="3">XYN52</strain>
    </source>
</reference>
<dbReference type="Gene3D" id="3.30.160.160">
    <property type="entry name" value="YegP-like"/>
    <property type="match status" value="1"/>
</dbReference>
<protein>
    <submittedName>
        <fullName evidence="2">DUF1508 domain-containing protein</fullName>
    </submittedName>
</protein>
<evidence type="ECO:0000259" key="1">
    <source>
        <dbReference type="Pfam" id="PF07411"/>
    </source>
</evidence>
<keyword evidence="3" id="KW-1185">Reference proteome</keyword>
<dbReference type="Gene3D" id="2.30.29.80">
    <property type="match status" value="1"/>
</dbReference>
<gene>
    <name evidence="2" type="ORF">DVH29_03130</name>
</gene>
<dbReference type="InterPro" id="IPR010879">
    <property type="entry name" value="DUF1508"/>
</dbReference>
<feature type="domain" description="DUF1508" evidence="1">
    <location>
        <begin position="73"/>
        <end position="119"/>
    </location>
</feature>
<dbReference type="InterPro" id="IPR036913">
    <property type="entry name" value="YegP-like_sf"/>
</dbReference>
<evidence type="ECO:0000313" key="3">
    <source>
        <dbReference type="Proteomes" id="UP000253759"/>
    </source>
</evidence>
<dbReference type="OrthoDB" id="9802792at2"/>
<dbReference type="Pfam" id="PF07411">
    <property type="entry name" value="DUF1508"/>
    <property type="match status" value="2"/>
</dbReference>
<dbReference type="PANTHER" id="PTHR40606">
    <property type="match status" value="1"/>
</dbReference>
<dbReference type="AlphaFoldDB" id="A0A369W5V5"/>
<name>A0A369W5V5_9HYPH</name>
<accession>A0A369W5V5</accession>
<organism evidence="2 3">
    <name type="scientific">Pelagibacterium lacus</name>
    <dbReference type="NCBI Taxonomy" id="2282655"/>
    <lineage>
        <taxon>Bacteria</taxon>
        <taxon>Pseudomonadati</taxon>
        <taxon>Pseudomonadota</taxon>
        <taxon>Alphaproteobacteria</taxon>
        <taxon>Hyphomicrobiales</taxon>
        <taxon>Devosiaceae</taxon>
        <taxon>Pelagibacterium</taxon>
    </lineage>
</organism>
<feature type="domain" description="DUF1508" evidence="1">
    <location>
        <begin position="21"/>
        <end position="55"/>
    </location>
</feature>
<evidence type="ECO:0000313" key="2">
    <source>
        <dbReference type="EMBL" id="RDE09938.1"/>
    </source>
</evidence>
<sequence>MHKFKIVERKDDQFGVQFLYNSEVMMWSESYKQKASAKNCIDSTRKNAPEAPLVDLTKDEEPKGYRFEIVKSKNDQFFVRWVASNGETMMISETYTDKRNAIQCANSVKERSPDAPVEE</sequence>
<dbReference type="InterPro" id="IPR051141">
    <property type="entry name" value="UPF0339_domain"/>
</dbReference>
<dbReference type="Proteomes" id="UP000253759">
    <property type="component" value="Unassembled WGS sequence"/>
</dbReference>
<dbReference type="EMBL" id="QQNH01000003">
    <property type="protein sequence ID" value="RDE09938.1"/>
    <property type="molecule type" value="Genomic_DNA"/>
</dbReference>
<proteinExistence type="predicted"/>